<keyword evidence="1" id="KW-0560">Oxidoreductase</keyword>
<gene>
    <name evidence="1" type="primary">hyaB_2</name>
    <name evidence="1" type="ORF">NCTC6754_05500</name>
</gene>
<evidence type="ECO:0000313" key="1">
    <source>
        <dbReference type="EMBL" id="VEB58609.1"/>
    </source>
</evidence>
<organism evidence="1 2">
    <name type="scientific">Salmonella enterica I</name>
    <dbReference type="NCBI Taxonomy" id="59201"/>
    <lineage>
        <taxon>Bacteria</taxon>
        <taxon>Pseudomonadati</taxon>
        <taxon>Pseudomonadota</taxon>
        <taxon>Gammaproteobacteria</taxon>
        <taxon>Enterobacterales</taxon>
        <taxon>Enterobacteriaceae</taxon>
        <taxon>Salmonella</taxon>
    </lineage>
</organism>
<dbReference type="EMBL" id="LR134190">
    <property type="protein sequence ID" value="VEB58609.1"/>
    <property type="molecule type" value="Genomic_DNA"/>
</dbReference>
<dbReference type="Proteomes" id="UP000269208">
    <property type="component" value="Chromosome"/>
</dbReference>
<dbReference type="EC" id="1.12.99.6" evidence="1"/>
<accession>A0A3S4KAE2</accession>
<sequence>MAILKMLLPVDLADPQQIQEFVDHAWYRYPDDRLGPSSF</sequence>
<dbReference type="GO" id="GO:0033748">
    <property type="term" value="F:hydrogenase (acceptor) activity"/>
    <property type="evidence" value="ECO:0007669"/>
    <property type="project" value="UniProtKB-EC"/>
</dbReference>
<evidence type="ECO:0000313" key="2">
    <source>
        <dbReference type="Proteomes" id="UP000269208"/>
    </source>
</evidence>
<proteinExistence type="predicted"/>
<name>A0A3S4KAE2_SALET</name>
<protein>
    <submittedName>
        <fullName evidence="1">Hydrogenase-1 large chain</fullName>
        <ecNumber evidence="1">1.12.99.6</ecNumber>
    </submittedName>
</protein>
<dbReference type="AlphaFoldDB" id="A0A3S4KAE2"/>
<reference evidence="1 2" key="1">
    <citation type="submission" date="2018-12" db="EMBL/GenBank/DDBJ databases">
        <authorList>
            <consortium name="Pathogen Informatics"/>
        </authorList>
    </citation>
    <scope>NUCLEOTIDE SEQUENCE [LARGE SCALE GENOMIC DNA]</scope>
    <source>
        <strain evidence="1 2">NCTC6754</strain>
    </source>
</reference>